<accession>A0ABX0ZM21</accession>
<evidence type="ECO:0000313" key="3">
    <source>
        <dbReference type="Proteomes" id="UP000734511"/>
    </source>
</evidence>
<evidence type="ECO:0000256" key="1">
    <source>
        <dbReference type="SAM" id="MobiDB-lite"/>
    </source>
</evidence>
<evidence type="ECO:0000313" key="2">
    <source>
        <dbReference type="EMBL" id="NJP42703.1"/>
    </source>
</evidence>
<proteinExistence type="predicted"/>
<gene>
    <name evidence="2" type="ORF">HCN08_04655</name>
</gene>
<feature type="region of interest" description="Disordered" evidence="1">
    <location>
        <begin position="103"/>
        <end position="137"/>
    </location>
</feature>
<organism evidence="2 3">
    <name type="scientific">Actinacidiphila epipremni</name>
    <dbReference type="NCBI Taxonomy" id="2053013"/>
    <lineage>
        <taxon>Bacteria</taxon>
        <taxon>Bacillati</taxon>
        <taxon>Actinomycetota</taxon>
        <taxon>Actinomycetes</taxon>
        <taxon>Kitasatosporales</taxon>
        <taxon>Streptomycetaceae</taxon>
        <taxon>Actinacidiphila</taxon>
    </lineage>
</organism>
<keyword evidence="3" id="KW-1185">Reference proteome</keyword>
<comment type="caution">
    <text evidence="2">The sequence shown here is derived from an EMBL/GenBank/DDBJ whole genome shotgun (WGS) entry which is preliminary data.</text>
</comment>
<dbReference type="EMBL" id="JAATEJ010000002">
    <property type="protein sequence ID" value="NJP42703.1"/>
    <property type="molecule type" value="Genomic_DNA"/>
</dbReference>
<dbReference type="RefSeq" id="WP_167981543.1">
    <property type="nucleotide sequence ID" value="NZ_JAATEJ010000002.1"/>
</dbReference>
<sequence length="137" mass="14584">MDPEISSLAQSGGASLVALMAADAWQAAREGVVRLWRRVQPQRAEGVAAALDVGHAEVLAATAAGDQEALDELRAEWQGRFRRLLVARPDAAAELRRLLDEIGPPAPPAVPDVTQHATASGHGRVYQAGRDQHITGR</sequence>
<dbReference type="Proteomes" id="UP000734511">
    <property type="component" value="Unassembled WGS sequence"/>
</dbReference>
<protein>
    <submittedName>
        <fullName evidence="2">Uncharacterized protein</fullName>
    </submittedName>
</protein>
<reference evidence="2 3" key="1">
    <citation type="submission" date="2020-03" db="EMBL/GenBank/DDBJ databases">
        <title>WGS of actinomycetes isolated from Thailand.</title>
        <authorList>
            <person name="Thawai C."/>
        </authorList>
    </citation>
    <scope>NUCLEOTIDE SEQUENCE [LARGE SCALE GENOMIC DNA]</scope>
    <source>
        <strain evidence="2 3">PRB2-1</strain>
    </source>
</reference>
<name>A0ABX0ZM21_9ACTN</name>